<evidence type="ECO:0000256" key="4">
    <source>
        <dbReference type="ARBA" id="ARBA00011962"/>
    </source>
</evidence>
<name>A0ABT6RNV5_9ACTN</name>
<keyword evidence="8" id="KW-0547">Nucleotide-binding</keyword>
<sequence length="460" mass="49689">MSETVTRSQAATRHHLTGAAQLVDSLAPLLRDWLPRQRWFAGKGRPVTGFAPVAVTGLRAAAAEPGLLHLLVDARQPGRDTDCYQLLLGVRRTVPPHLSDALLGRPRNGPLAGLAVYEALHDPLLAGHLLDLLRTPGTQGALSFERPPGPAVPDGLAPRVLDVEQTNSSLVYGDTYILKLFRRVAPGTHPELELSRALAGVDCPRVPTPVAWAGAWPPGAAEPYVLGLLQPFVAGATDGWTLALRALADGAPFTREAAALGRATAEVHRALARALPTAALARPRTKALAAAMAERLDATARAVPELRPYAPALAAAYTALRALDDTRRTVQRVHGDLHLGQCLYGADRTWHVIDFEGEPARPLAERRRPHPAVRDVAGMLRSFDYAAYTHRAPAWAAACREAYCDGYAEAAGHDPRAEETLLRAYETDKAVYEVLYEARHRPDWLPVPMSAVRRLAGARP</sequence>
<evidence type="ECO:0000313" key="16">
    <source>
        <dbReference type="EMBL" id="MDI3386092.1"/>
    </source>
</evidence>
<comment type="subunit">
    <text evidence="3">Monomer.</text>
</comment>
<keyword evidence="10" id="KW-0067">ATP-binding</keyword>
<evidence type="ECO:0000256" key="9">
    <source>
        <dbReference type="ARBA" id="ARBA00022777"/>
    </source>
</evidence>
<proteinExistence type="inferred from homology"/>
<evidence type="ECO:0000256" key="14">
    <source>
        <dbReference type="ARBA" id="ARBA00049067"/>
    </source>
</evidence>
<dbReference type="Gene3D" id="3.90.1200.10">
    <property type="match status" value="1"/>
</dbReference>
<dbReference type="InterPro" id="IPR040999">
    <property type="entry name" value="Mak_N_cap"/>
</dbReference>
<dbReference type="Pfam" id="PF18085">
    <property type="entry name" value="Mak_N_cap"/>
    <property type="match status" value="1"/>
</dbReference>
<evidence type="ECO:0000256" key="1">
    <source>
        <dbReference type="ARBA" id="ARBA00004964"/>
    </source>
</evidence>
<evidence type="ECO:0000259" key="15">
    <source>
        <dbReference type="Pfam" id="PF18085"/>
    </source>
</evidence>
<comment type="catalytic activity">
    <reaction evidence="14">
        <text>D-maltose + ATP = alpha-maltose 1-phosphate + ADP + H(+)</text>
        <dbReference type="Rhea" id="RHEA:31915"/>
        <dbReference type="ChEBI" id="CHEBI:15378"/>
        <dbReference type="ChEBI" id="CHEBI:17306"/>
        <dbReference type="ChEBI" id="CHEBI:30616"/>
        <dbReference type="ChEBI" id="CHEBI:63576"/>
        <dbReference type="ChEBI" id="CHEBI:456216"/>
        <dbReference type="EC" id="2.7.1.175"/>
    </reaction>
</comment>
<evidence type="ECO:0000256" key="11">
    <source>
        <dbReference type="ARBA" id="ARBA00023056"/>
    </source>
</evidence>
<accession>A0ABT6RNV5</accession>
<dbReference type="Proteomes" id="UP001224661">
    <property type="component" value="Unassembled WGS sequence"/>
</dbReference>
<evidence type="ECO:0000256" key="8">
    <source>
        <dbReference type="ARBA" id="ARBA00022741"/>
    </source>
</evidence>
<dbReference type="RefSeq" id="WP_282511761.1">
    <property type="nucleotide sequence ID" value="NZ_JASCIR010000004.1"/>
</dbReference>
<gene>
    <name evidence="16" type="ORF">QIS99_07645</name>
</gene>
<keyword evidence="9" id="KW-0418">Kinase</keyword>
<protein>
    <recommendedName>
        <fullName evidence="5">Maltokinase</fullName>
        <ecNumber evidence="4">2.7.1.175</ecNumber>
    </recommendedName>
    <alternativeName>
        <fullName evidence="13">Maltose-1-phosphate synthase</fullName>
    </alternativeName>
</protein>
<keyword evidence="12" id="KW-0119">Carbohydrate metabolism</keyword>
<comment type="similarity">
    <text evidence="2">Belongs to the aminoglycoside phosphotransferase family.</text>
</comment>
<keyword evidence="11" id="KW-0320">Glycogen biosynthesis</keyword>
<dbReference type="EC" id="2.7.1.175" evidence="4"/>
<dbReference type="EMBL" id="JASCIR010000004">
    <property type="protein sequence ID" value="MDI3386092.1"/>
    <property type="molecule type" value="Genomic_DNA"/>
</dbReference>
<keyword evidence="7" id="KW-0808">Transferase</keyword>
<dbReference type="InterPro" id="IPR011009">
    <property type="entry name" value="Kinase-like_dom_sf"/>
</dbReference>
<evidence type="ECO:0000256" key="6">
    <source>
        <dbReference type="ARBA" id="ARBA00022600"/>
    </source>
</evidence>
<dbReference type="SUPFAM" id="SSF56112">
    <property type="entry name" value="Protein kinase-like (PK-like)"/>
    <property type="match status" value="1"/>
</dbReference>
<comment type="pathway">
    <text evidence="1">Glycan biosynthesis; glycogen biosynthesis.</text>
</comment>
<comment type="caution">
    <text evidence="16">The sequence shown here is derived from an EMBL/GenBank/DDBJ whole genome shotgun (WGS) entry which is preliminary data.</text>
</comment>
<organism evidence="16 17">
    <name type="scientific">Streptomyces solicavernae</name>
    <dbReference type="NCBI Taxonomy" id="3043614"/>
    <lineage>
        <taxon>Bacteria</taxon>
        <taxon>Bacillati</taxon>
        <taxon>Actinomycetota</taxon>
        <taxon>Actinomycetes</taxon>
        <taxon>Kitasatosporales</taxon>
        <taxon>Streptomycetaceae</taxon>
        <taxon>Streptomyces</taxon>
    </lineage>
</organism>
<evidence type="ECO:0000256" key="12">
    <source>
        <dbReference type="ARBA" id="ARBA00023277"/>
    </source>
</evidence>
<reference evidence="16 17" key="1">
    <citation type="submission" date="2023-05" db="EMBL/GenBank/DDBJ databases">
        <title>Draft genome sequence of Streptomyces sp. B-S-A8 isolated from a cave soil in Thailand.</title>
        <authorList>
            <person name="Chamroensaksri N."/>
            <person name="Muangham S."/>
        </authorList>
    </citation>
    <scope>NUCLEOTIDE SEQUENCE [LARGE SCALE GENOMIC DNA]</scope>
    <source>
        <strain evidence="16 17">B-S-A8</strain>
    </source>
</reference>
<evidence type="ECO:0000256" key="10">
    <source>
        <dbReference type="ARBA" id="ARBA00022840"/>
    </source>
</evidence>
<feature type="domain" description="Maltokinase N-terminal cap" evidence="15">
    <location>
        <begin position="33"/>
        <end position="122"/>
    </location>
</feature>
<evidence type="ECO:0000256" key="3">
    <source>
        <dbReference type="ARBA" id="ARBA00011245"/>
    </source>
</evidence>
<evidence type="ECO:0000256" key="5">
    <source>
        <dbReference type="ARBA" id="ARBA00013882"/>
    </source>
</evidence>
<keyword evidence="6" id="KW-0321">Glycogen metabolism</keyword>
<evidence type="ECO:0000256" key="13">
    <source>
        <dbReference type="ARBA" id="ARBA00031251"/>
    </source>
</evidence>
<evidence type="ECO:0000256" key="2">
    <source>
        <dbReference type="ARBA" id="ARBA00006219"/>
    </source>
</evidence>
<evidence type="ECO:0000313" key="17">
    <source>
        <dbReference type="Proteomes" id="UP001224661"/>
    </source>
</evidence>
<keyword evidence="17" id="KW-1185">Reference proteome</keyword>
<evidence type="ECO:0000256" key="7">
    <source>
        <dbReference type="ARBA" id="ARBA00022679"/>
    </source>
</evidence>